<dbReference type="SUPFAM" id="SSF52047">
    <property type="entry name" value="RNI-like"/>
    <property type="match status" value="1"/>
</dbReference>
<reference evidence="2" key="2">
    <citation type="submission" date="2020-10" db="UniProtKB">
        <authorList>
            <consortium name="WormBaseParasite"/>
        </authorList>
    </citation>
    <scope>IDENTIFICATION</scope>
</reference>
<dbReference type="AlphaFoldDB" id="A0A7E4ZZS4"/>
<organism evidence="1 2">
    <name type="scientific">Panagrellus redivivus</name>
    <name type="common">Microworm</name>
    <dbReference type="NCBI Taxonomy" id="6233"/>
    <lineage>
        <taxon>Eukaryota</taxon>
        <taxon>Metazoa</taxon>
        <taxon>Ecdysozoa</taxon>
        <taxon>Nematoda</taxon>
        <taxon>Chromadorea</taxon>
        <taxon>Rhabditida</taxon>
        <taxon>Tylenchina</taxon>
        <taxon>Panagrolaimomorpha</taxon>
        <taxon>Panagrolaimoidea</taxon>
        <taxon>Panagrolaimidae</taxon>
        <taxon>Panagrellus</taxon>
    </lineage>
</organism>
<dbReference type="Proteomes" id="UP000492821">
    <property type="component" value="Unassembled WGS sequence"/>
</dbReference>
<proteinExistence type="predicted"/>
<evidence type="ECO:0000313" key="2">
    <source>
        <dbReference type="WBParaSite" id="Pan_g5158.t1"/>
    </source>
</evidence>
<reference evidence="1" key="1">
    <citation type="journal article" date="2013" name="Genetics">
        <title>The draft genome and transcriptome of Panagrellus redivivus are shaped by the harsh demands of a free-living lifestyle.</title>
        <authorList>
            <person name="Srinivasan J."/>
            <person name="Dillman A.R."/>
            <person name="Macchietto M.G."/>
            <person name="Heikkinen L."/>
            <person name="Lakso M."/>
            <person name="Fracchia K.M."/>
            <person name="Antoshechkin I."/>
            <person name="Mortazavi A."/>
            <person name="Wong G."/>
            <person name="Sternberg P.W."/>
        </authorList>
    </citation>
    <scope>NUCLEOTIDE SEQUENCE [LARGE SCALE GENOMIC DNA]</scope>
    <source>
        <strain evidence="1">MT8872</strain>
    </source>
</reference>
<sequence length="272" mass="31271">MPYPIAKLAYGLRCRLTELATPAECYRLQTAAGNESICPPKLQPIYKPPINFQFNWENGTPTIQTSSSIPHCNLTYLNFDVTLIDATAHDLKSDIFNRFFVRPYELRLINCHLSETFFKNLSILTLYRVKKLSIVHELNRPEVNFNHLITAFRSLKHISISGLALPDNWMTDIMNSTTPLKILSLTNISTPFPFFKFDEIMAFLKAQEHGFRLTISVKFPTPTKEYRELMELLESQLTISLHRKVPTCTHMVLTIGNDRTTYCLLPNEAKIS</sequence>
<accession>A0A7E4ZZS4</accession>
<keyword evidence="1" id="KW-1185">Reference proteome</keyword>
<name>A0A7E4ZZS4_PANRE</name>
<dbReference type="WBParaSite" id="Pan_g5158.t1">
    <property type="protein sequence ID" value="Pan_g5158.t1"/>
    <property type="gene ID" value="Pan_g5158"/>
</dbReference>
<evidence type="ECO:0000313" key="1">
    <source>
        <dbReference type="Proteomes" id="UP000492821"/>
    </source>
</evidence>
<protein>
    <submittedName>
        <fullName evidence="2">F-box/LRR-repeat protein</fullName>
    </submittedName>
</protein>